<dbReference type="FunFam" id="3.30.70.2460:FF:000001">
    <property type="entry name" value="DNA repair protein Rad4 family"/>
    <property type="match status" value="1"/>
</dbReference>
<dbReference type="GO" id="GO:0003697">
    <property type="term" value="F:single-stranded DNA binding"/>
    <property type="evidence" value="ECO:0007669"/>
    <property type="project" value="TreeGrafter"/>
</dbReference>
<feature type="compositionally biased region" description="Basic residues" evidence="6">
    <location>
        <begin position="40"/>
        <end position="49"/>
    </location>
</feature>
<evidence type="ECO:0000256" key="3">
    <source>
        <dbReference type="ARBA" id="ARBA00022763"/>
    </source>
</evidence>
<dbReference type="PANTHER" id="PTHR12135">
    <property type="entry name" value="DNA REPAIR PROTEIN XP-C / RAD4"/>
    <property type="match status" value="1"/>
</dbReference>
<dbReference type="AlphaFoldDB" id="A0A9P8C280"/>
<name>A0A9P8C280_9HELO</name>
<dbReference type="Gene3D" id="3.30.70.2460">
    <property type="entry name" value="Rad4, beta-hairpin domain BHD3"/>
    <property type="match status" value="1"/>
</dbReference>
<dbReference type="Pfam" id="PF10403">
    <property type="entry name" value="BHD_1"/>
    <property type="match status" value="1"/>
</dbReference>
<dbReference type="PANTHER" id="PTHR12135:SF0">
    <property type="entry name" value="DNA REPAIR PROTEIN COMPLEMENTING XP-C CELLS"/>
    <property type="match status" value="1"/>
</dbReference>
<feature type="domain" description="Rad4 beta-hairpin" evidence="7">
    <location>
        <begin position="554"/>
        <end position="616"/>
    </location>
</feature>
<feature type="compositionally biased region" description="Acidic residues" evidence="6">
    <location>
        <begin position="138"/>
        <end position="148"/>
    </location>
</feature>
<evidence type="ECO:0000259" key="9">
    <source>
        <dbReference type="SMART" id="SM01032"/>
    </source>
</evidence>
<evidence type="ECO:0000313" key="10">
    <source>
        <dbReference type="EMBL" id="KAG9231193.1"/>
    </source>
</evidence>
<keyword evidence="5" id="KW-0539">Nucleus</keyword>
<dbReference type="InterPro" id="IPR018327">
    <property type="entry name" value="BHD_2"/>
</dbReference>
<evidence type="ECO:0000259" key="7">
    <source>
        <dbReference type="SMART" id="SM01030"/>
    </source>
</evidence>
<dbReference type="Gene3D" id="3.90.260.10">
    <property type="entry name" value="Transglutaminase-like"/>
    <property type="match status" value="1"/>
</dbReference>
<keyword evidence="4" id="KW-0234">DNA repair</keyword>
<feature type="compositionally biased region" description="Polar residues" evidence="6">
    <location>
        <begin position="804"/>
        <end position="814"/>
    </location>
</feature>
<dbReference type="SMART" id="SM01032">
    <property type="entry name" value="BHD_3"/>
    <property type="match status" value="1"/>
</dbReference>
<evidence type="ECO:0000256" key="2">
    <source>
        <dbReference type="ARBA" id="ARBA00009525"/>
    </source>
</evidence>
<dbReference type="InterPro" id="IPR038765">
    <property type="entry name" value="Papain-like_cys_pep_sf"/>
</dbReference>
<dbReference type="GO" id="GO:0006289">
    <property type="term" value="P:nucleotide-excision repair"/>
    <property type="evidence" value="ECO:0007669"/>
    <property type="project" value="InterPro"/>
</dbReference>
<dbReference type="EMBL" id="MU251618">
    <property type="protein sequence ID" value="KAG9231193.1"/>
    <property type="molecule type" value="Genomic_DNA"/>
</dbReference>
<dbReference type="SMART" id="SM01031">
    <property type="entry name" value="BHD_2"/>
    <property type="match status" value="1"/>
</dbReference>
<dbReference type="OrthoDB" id="300780at2759"/>
<dbReference type="GO" id="GO:0003684">
    <property type="term" value="F:damaged DNA binding"/>
    <property type="evidence" value="ECO:0007669"/>
    <property type="project" value="InterPro"/>
</dbReference>
<evidence type="ECO:0000256" key="1">
    <source>
        <dbReference type="ARBA" id="ARBA00004123"/>
    </source>
</evidence>
<dbReference type="GO" id="GO:0005737">
    <property type="term" value="C:cytoplasm"/>
    <property type="evidence" value="ECO:0007669"/>
    <property type="project" value="TreeGrafter"/>
</dbReference>
<dbReference type="Proteomes" id="UP000824998">
    <property type="component" value="Unassembled WGS sequence"/>
</dbReference>
<feature type="region of interest" description="Disordered" evidence="6">
    <location>
        <begin position="797"/>
        <end position="832"/>
    </location>
</feature>
<feature type="compositionally biased region" description="Polar residues" evidence="6">
    <location>
        <begin position="171"/>
        <end position="182"/>
    </location>
</feature>
<dbReference type="Pfam" id="PF10405">
    <property type="entry name" value="BHD_3"/>
    <property type="match status" value="1"/>
</dbReference>
<evidence type="ECO:0000313" key="11">
    <source>
        <dbReference type="Proteomes" id="UP000824998"/>
    </source>
</evidence>
<feature type="compositionally biased region" description="Acidic residues" evidence="6">
    <location>
        <begin position="817"/>
        <end position="826"/>
    </location>
</feature>
<feature type="region of interest" description="Disordered" evidence="6">
    <location>
        <begin position="1"/>
        <end position="190"/>
    </location>
</feature>
<feature type="compositionally biased region" description="Acidic residues" evidence="6">
    <location>
        <begin position="103"/>
        <end position="118"/>
    </location>
</feature>
<dbReference type="Gene3D" id="2.20.20.110">
    <property type="entry name" value="Rad4, beta-hairpin domain BHD1"/>
    <property type="match status" value="1"/>
</dbReference>
<dbReference type="GO" id="GO:0000111">
    <property type="term" value="C:nucleotide-excision repair factor 2 complex"/>
    <property type="evidence" value="ECO:0007669"/>
    <property type="project" value="TreeGrafter"/>
</dbReference>
<organism evidence="10 11">
    <name type="scientific">Amylocarpus encephaloides</name>
    <dbReference type="NCBI Taxonomy" id="45428"/>
    <lineage>
        <taxon>Eukaryota</taxon>
        <taxon>Fungi</taxon>
        <taxon>Dikarya</taxon>
        <taxon>Ascomycota</taxon>
        <taxon>Pezizomycotina</taxon>
        <taxon>Leotiomycetes</taxon>
        <taxon>Helotiales</taxon>
        <taxon>Helotiales incertae sedis</taxon>
        <taxon>Amylocarpus</taxon>
    </lineage>
</organism>
<dbReference type="InterPro" id="IPR004583">
    <property type="entry name" value="DNA_repair_Rad4"/>
</dbReference>
<evidence type="ECO:0000256" key="6">
    <source>
        <dbReference type="SAM" id="MobiDB-lite"/>
    </source>
</evidence>
<evidence type="ECO:0000259" key="8">
    <source>
        <dbReference type="SMART" id="SM01031"/>
    </source>
</evidence>
<dbReference type="InterPro" id="IPR018328">
    <property type="entry name" value="Rad4_beta-hairpin_dom3"/>
</dbReference>
<feature type="region of interest" description="Disordered" evidence="6">
    <location>
        <begin position="401"/>
        <end position="421"/>
    </location>
</feature>
<dbReference type="SUPFAM" id="SSF54001">
    <property type="entry name" value="Cysteine proteinases"/>
    <property type="match status" value="1"/>
</dbReference>
<feature type="compositionally biased region" description="Basic residues" evidence="6">
    <location>
        <begin position="1"/>
        <end position="10"/>
    </location>
</feature>
<comment type="similarity">
    <text evidence="2">Belongs to the XPC family.</text>
</comment>
<keyword evidence="3" id="KW-0227">DNA damage</keyword>
<comment type="caution">
    <text evidence="10">The sequence shown here is derived from an EMBL/GenBank/DDBJ whole genome shotgun (WGS) entry which is preliminary data.</text>
</comment>
<keyword evidence="11" id="KW-1185">Reference proteome</keyword>
<reference evidence="10" key="1">
    <citation type="journal article" date="2021" name="IMA Fungus">
        <title>Genomic characterization of three marine fungi, including Emericellopsis atlantica sp. nov. with signatures of a generalist lifestyle and marine biomass degradation.</title>
        <authorList>
            <person name="Hagestad O.C."/>
            <person name="Hou L."/>
            <person name="Andersen J.H."/>
            <person name="Hansen E.H."/>
            <person name="Altermark B."/>
            <person name="Li C."/>
            <person name="Kuhnert E."/>
            <person name="Cox R.J."/>
            <person name="Crous P.W."/>
            <person name="Spatafora J.W."/>
            <person name="Lail K."/>
            <person name="Amirebrahimi M."/>
            <person name="Lipzen A."/>
            <person name="Pangilinan J."/>
            <person name="Andreopoulos W."/>
            <person name="Hayes R.D."/>
            <person name="Ng V."/>
            <person name="Grigoriev I.V."/>
            <person name="Jackson S.A."/>
            <person name="Sutton T.D.S."/>
            <person name="Dobson A.D.W."/>
            <person name="Rama T."/>
        </authorList>
    </citation>
    <scope>NUCLEOTIDE SEQUENCE</scope>
    <source>
        <strain evidence="10">TRa018bII</strain>
    </source>
</reference>
<dbReference type="GO" id="GO:0071942">
    <property type="term" value="C:XPC complex"/>
    <property type="evidence" value="ECO:0007669"/>
    <property type="project" value="TreeGrafter"/>
</dbReference>
<evidence type="ECO:0008006" key="12">
    <source>
        <dbReference type="Google" id="ProtNLM"/>
    </source>
</evidence>
<evidence type="ECO:0000256" key="5">
    <source>
        <dbReference type="ARBA" id="ARBA00023242"/>
    </source>
</evidence>
<gene>
    <name evidence="10" type="ORF">BJ875DRAFT_127697</name>
</gene>
<feature type="domain" description="Rad4 beta-hairpin" evidence="9">
    <location>
        <begin position="681"/>
        <end position="755"/>
    </location>
</feature>
<proteinExistence type="inferred from homology"/>
<dbReference type="InterPro" id="IPR018325">
    <property type="entry name" value="Rad4/PNGase_transGLS-fold"/>
</dbReference>
<sequence>MPPKRQRQRQSTKLQNDLGNNDGSVAGPSRARVSGQQHIGKARGKGKGKGTRDARNAVPDIYQEMLAEAIPEQAEMPERPLKKRKIGSRGVHQRADGSRQSVEEDPSDDEDIQFEDVLDLGGEPDGPSKRLQTAFRDSDEDSDDDEPEGQGFDFGDFPQEEENNNANLELSFSTKASPSRTKSIARKRTVTKSEKAKRIELHRMHILCLLSHVNRRNEWCNDLEVQRSLKRLLDKKVLADLRPKVELSQFGKTEFLKRGLDKAGRMWKAKFTVTSKGLQRALWAEDEEDLQNYKLPDNAEILSEKAGFQATAKAFNGSRDLAAQLYCALLRSTGLDVRLVCSLQPLSFTAGGPTMPRSFVPKPNQLNPEISEANIQIRPSVMDGASSLSFGQHAASISGTFSSPRRRLGHPNAADYYPPDLSMPQQTAPKLGPRVIVESPYPVFWVEVLDEAHQKWLPVDPLVTESIAKPRLFEPPMADQENNMSYVIAFDDGGNARDVTRRYTKAYNAKTRKNRIESVPKGDKWWRKTMRAYSRNWVSDLDQIEDIELAAIEAREPMPKNITDFKDHPVYALERHLRRNELLVATQEIGKVAAGRDSSLAGGKKLESVYRRQDVKVARSADAWYRLGRDIKIGEQPIKTIPPKQRLDADELEEEDCPGTNLYTEDQTDVYKPPPVVNGRVPKNSFGNIDVYVPTMVPQGGIHLPYEDSARAARLLGIDYAEALTGFEFKGRHGTAVLRGVVVATEYHEAVEAVIAGFGDDRAREQEQQRQVAVLNMWKRFLVGLRIKERINAYASDGEREADNVTTSDNTSVSDGEYVDFDDDEAGGFFPE</sequence>
<dbReference type="Gene3D" id="3.30.60.290">
    <property type="entry name" value="Rad4, beta-hairpin domain BHD2"/>
    <property type="match status" value="1"/>
</dbReference>
<dbReference type="GO" id="GO:0006298">
    <property type="term" value="P:mismatch repair"/>
    <property type="evidence" value="ECO:0007669"/>
    <property type="project" value="TreeGrafter"/>
</dbReference>
<accession>A0A9P8C280</accession>
<dbReference type="Pfam" id="PF10404">
    <property type="entry name" value="BHD_2"/>
    <property type="match status" value="1"/>
</dbReference>
<feature type="domain" description="Rad4 beta-hairpin" evidence="8">
    <location>
        <begin position="618"/>
        <end position="674"/>
    </location>
</feature>
<comment type="subcellular location">
    <subcellularLocation>
        <location evidence="1">Nucleus</location>
    </subcellularLocation>
</comment>
<protein>
    <recommendedName>
        <fullName evidence="12">Rad4 beta-hairpin domain-containing protein</fullName>
    </recommendedName>
</protein>
<dbReference type="InterPro" id="IPR036985">
    <property type="entry name" value="Transglutaminase-like_sf"/>
</dbReference>
<dbReference type="InterPro" id="IPR042488">
    <property type="entry name" value="Rad4_BHD3_sf"/>
</dbReference>
<dbReference type="SMART" id="SM01030">
    <property type="entry name" value="BHD_1"/>
    <property type="match status" value="1"/>
</dbReference>
<evidence type="ECO:0000256" key="4">
    <source>
        <dbReference type="ARBA" id="ARBA00023204"/>
    </source>
</evidence>
<dbReference type="Pfam" id="PF03835">
    <property type="entry name" value="Rad4"/>
    <property type="match status" value="1"/>
</dbReference>
<dbReference type="InterPro" id="IPR018326">
    <property type="entry name" value="Rad4_beta-hairpin_dom1"/>
</dbReference>
<feature type="compositionally biased region" description="Polar residues" evidence="6">
    <location>
        <begin position="11"/>
        <end position="23"/>
    </location>
</feature>